<comment type="caution">
    <text evidence="13">The sequence shown here is derived from an EMBL/GenBank/DDBJ whole genome shotgun (WGS) entry which is preliminary data.</text>
</comment>
<dbReference type="GO" id="GO:0009277">
    <property type="term" value="C:fungal-type cell wall"/>
    <property type="evidence" value="ECO:0007669"/>
    <property type="project" value="TreeGrafter"/>
</dbReference>
<comment type="subcellular location">
    <subcellularLocation>
        <location evidence="1">Secreted</location>
        <location evidence="1">Cell wall</location>
    </subcellularLocation>
</comment>
<dbReference type="GO" id="GO:0042973">
    <property type="term" value="F:glucan endo-1,3-beta-D-glucosidase activity"/>
    <property type="evidence" value="ECO:0007669"/>
    <property type="project" value="TreeGrafter"/>
</dbReference>
<evidence type="ECO:0000256" key="3">
    <source>
        <dbReference type="ARBA" id="ARBA00022512"/>
    </source>
</evidence>
<dbReference type="GO" id="GO:0005576">
    <property type="term" value="C:extracellular region"/>
    <property type="evidence" value="ECO:0007669"/>
    <property type="project" value="TreeGrafter"/>
</dbReference>
<name>A0AAI8YEJ8_9PEZI</name>
<dbReference type="SUPFAM" id="SSF51445">
    <property type="entry name" value="(Trans)glycosidases"/>
    <property type="match status" value="1"/>
</dbReference>
<accession>A0AAI8YEJ8</accession>
<keyword evidence="14" id="KW-1185">Reference proteome</keyword>
<reference evidence="13" key="1">
    <citation type="submission" date="2023-10" db="EMBL/GenBank/DDBJ databases">
        <authorList>
            <person name="Hackl T."/>
        </authorList>
    </citation>
    <scope>NUCLEOTIDE SEQUENCE</scope>
</reference>
<comment type="similarity">
    <text evidence="2">Belongs to the glycosyl hydrolase 17 family.</text>
</comment>
<evidence type="ECO:0000256" key="6">
    <source>
        <dbReference type="ARBA" id="ARBA00022801"/>
    </source>
</evidence>
<keyword evidence="3" id="KW-0134">Cell wall</keyword>
<keyword evidence="5" id="KW-0732">Signal</keyword>
<dbReference type="GO" id="GO:0009986">
    <property type="term" value="C:cell surface"/>
    <property type="evidence" value="ECO:0007669"/>
    <property type="project" value="TreeGrafter"/>
</dbReference>
<dbReference type="EMBL" id="CAUWAG010000003">
    <property type="protein sequence ID" value="CAJ2501708.1"/>
    <property type="molecule type" value="Genomic_DNA"/>
</dbReference>
<comment type="function">
    <text evidence="8">Beta-glucosidases are one of a number of cellulolytic enzymes involved in the degradation of cellulosic biomass. Catalyzes the last step releasing glucose from the inhibitory cellobiose.</text>
</comment>
<evidence type="ECO:0000256" key="4">
    <source>
        <dbReference type="ARBA" id="ARBA00022525"/>
    </source>
</evidence>
<organism evidence="13 14">
    <name type="scientific">Anthostomella pinea</name>
    <dbReference type="NCBI Taxonomy" id="933095"/>
    <lineage>
        <taxon>Eukaryota</taxon>
        <taxon>Fungi</taxon>
        <taxon>Dikarya</taxon>
        <taxon>Ascomycota</taxon>
        <taxon>Pezizomycotina</taxon>
        <taxon>Sordariomycetes</taxon>
        <taxon>Xylariomycetidae</taxon>
        <taxon>Xylariales</taxon>
        <taxon>Xylariaceae</taxon>
        <taxon>Anthostomella</taxon>
    </lineage>
</organism>
<dbReference type="PANTHER" id="PTHR16631">
    <property type="entry name" value="GLUCAN 1,3-BETA-GLUCOSIDASE"/>
    <property type="match status" value="1"/>
</dbReference>
<dbReference type="Proteomes" id="UP001295740">
    <property type="component" value="Unassembled WGS sequence"/>
</dbReference>
<evidence type="ECO:0000256" key="12">
    <source>
        <dbReference type="ARBA" id="ARBA00042762"/>
    </source>
</evidence>
<dbReference type="Gene3D" id="3.20.20.80">
    <property type="entry name" value="Glycosidases"/>
    <property type="match status" value="1"/>
</dbReference>
<protein>
    <recommendedName>
        <fullName evidence="9">Probable beta-glucosidase btgE</fullName>
    </recommendedName>
    <alternativeName>
        <fullName evidence="10">Beta-D-glucoside glucohydrolase btgE</fullName>
    </alternativeName>
    <alternativeName>
        <fullName evidence="12">Cellobiase btgE</fullName>
    </alternativeName>
    <alternativeName>
        <fullName evidence="11">Gentiobiase btgE</fullName>
    </alternativeName>
</protein>
<evidence type="ECO:0000256" key="2">
    <source>
        <dbReference type="ARBA" id="ARBA00008773"/>
    </source>
</evidence>
<evidence type="ECO:0000313" key="14">
    <source>
        <dbReference type="Proteomes" id="UP001295740"/>
    </source>
</evidence>
<evidence type="ECO:0000256" key="1">
    <source>
        <dbReference type="ARBA" id="ARBA00004191"/>
    </source>
</evidence>
<evidence type="ECO:0000256" key="10">
    <source>
        <dbReference type="ARBA" id="ARBA00041495"/>
    </source>
</evidence>
<evidence type="ECO:0000256" key="8">
    <source>
        <dbReference type="ARBA" id="ARBA00024983"/>
    </source>
</evidence>
<evidence type="ECO:0000256" key="9">
    <source>
        <dbReference type="ARBA" id="ARBA00039284"/>
    </source>
</evidence>
<dbReference type="PANTHER" id="PTHR16631:SF24">
    <property type="entry name" value="FAMILY 17 GLUCOSIDASE SCW11-RELATED"/>
    <property type="match status" value="1"/>
</dbReference>
<keyword evidence="6" id="KW-0378">Hydrolase</keyword>
<gene>
    <name evidence="13" type="ORF">KHLLAP_LOCUS2176</name>
</gene>
<keyword evidence="4" id="KW-0964">Secreted</keyword>
<dbReference type="InterPro" id="IPR017853">
    <property type="entry name" value="GH"/>
</dbReference>
<evidence type="ECO:0000313" key="13">
    <source>
        <dbReference type="EMBL" id="CAJ2501708.1"/>
    </source>
</evidence>
<proteinExistence type="inferred from homology"/>
<keyword evidence="7" id="KW-0326">Glycosidase</keyword>
<dbReference type="GO" id="GO:0071555">
    <property type="term" value="P:cell wall organization"/>
    <property type="evidence" value="ECO:0007669"/>
    <property type="project" value="TreeGrafter"/>
</dbReference>
<dbReference type="AlphaFoldDB" id="A0AAI8YEJ8"/>
<sequence>MKTTYAVAALAAGANAASIHHRHAHDALHALEKKSNDNSTCGCTTIYSTYYGQPTLVFPSVPAAAPTTSSSAAPTTLTQTQVVVPTPVAQTCSTTGVYTFPATTVTLTDSTTVAVPTTTAVTSGTNVVGGVTTIVSTATTVTCPYATVSTSEGVTTSVIETTTYVCPSAGTYTIAPITTTVTEDTTVTVPCVTSYTPGTYTQPEVVTTITETSTVVYCPFDVPTPTAETTSVAPVTTSAAPVTTSAVETSAVETYPVVTSSVETSAATATEYPTSSSKAPAPTGGLGGAAGQPWGVTYTPYTTDSTGECKSQSVIEADIAAIAAAGITTIRVYSTDCHTLDWVAPACDKSGVKLIVGIFIDTAGCDASNPSVQEQIDLIAKWANWDQVDLITVGNEAVLHGYCTPAELAALVTKAKSAFTGYTGPFSTSETVNIWQQEEFTSAMCPVIDVVGANAHAFFNQGTDASEAGAFVKSQLDIINKACAGLEGYIMETGWPTKGNAMGKAVPGVSEQEIAIKSIVAAVGDKAVMFSLTSDAWKDENTDCGCEQHWGCASVLGITL</sequence>
<evidence type="ECO:0000256" key="7">
    <source>
        <dbReference type="ARBA" id="ARBA00023295"/>
    </source>
</evidence>
<dbReference type="InterPro" id="IPR050732">
    <property type="entry name" value="Beta-glucan_modifiers"/>
</dbReference>
<evidence type="ECO:0000256" key="11">
    <source>
        <dbReference type="ARBA" id="ARBA00041516"/>
    </source>
</evidence>
<evidence type="ECO:0000256" key="5">
    <source>
        <dbReference type="ARBA" id="ARBA00022729"/>
    </source>
</evidence>